<proteinExistence type="inferred from homology"/>
<dbReference type="InterPro" id="IPR026891">
    <property type="entry name" value="Fn3-like"/>
</dbReference>
<dbReference type="GO" id="GO:0009251">
    <property type="term" value="P:glucan catabolic process"/>
    <property type="evidence" value="ECO:0007669"/>
    <property type="project" value="TreeGrafter"/>
</dbReference>
<dbReference type="InterPro" id="IPR002772">
    <property type="entry name" value="Glyco_hydro_3_C"/>
</dbReference>
<protein>
    <recommendedName>
        <fullName evidence="3">beta-glucosidase</fullName>
        <ecNumber evidence="3">3.2.1.21</ecNumber>
    </recommendedName>
</protein>
<evidence type="ECO:0000256" key="4">
    <source>
        <dbReference type="ARBA" id="ARBA00022729"/>
    </source>
</evidence>
<gene>
    <name evidence="8" type="ordered locus">Rru_A3299</name>
</gene>
<dbReference type="PRINTS" id="PR00133">
    <property type="entry name" value="GLHYDRLASE3"/>
</dbReference>
<evidence type="ECO:0000256" key="5">
    <source>
        <dbReference type="ARBA" id="ARBA00022801"/>
    </source>
</evidence>
<dbReference type="InterPro" id="IPR036962">
    <property type="entry name" value="Glyco_hydro_3_N_sf"/>
</dbReference>
<dbReference type="eggNOG" id="COG1472">
    <property type="taxonomic scope" value="Bacteria"/>
</dbReference>
<dbReference type="KEGG" id="rru:Rru_A3299"/>
<dbReference type="PhylomeDB" id="Q2RP51"/>
<dbReference type="InterPro" id="IPR013783">
    <property type="entry name" value="Ig-like_fold"/>
</dbReference>
<dbReference type="PATRIC" id="fig|269796.9.peg.3417"/>
<dbReference type="InterPro" id="IPR051915">
    <property type="entry name" value="Cellulose_Degrad_GH3"/>
</dbReference>
<dbReference type="InterPro" id="IPR036881">
    <property type="entry name" value="Glyco_hydro_3_C_sf"/>
</dbReference>
<dbReference type="EnsemblBacteria" id="ABC24094">
    <property type="protein sequence ID" value="ABC24094"/>
    <property type="gene ID" value="Rru_A3299"/>
</dbReference>
<feature type="domain" description="Fibronectin type III-like" evidence="7">
    <location>
        <begin position="628"/>
        <end position="697"/>
    </location>
</feature>
<dbReference type="Pfam" id="PF14310">
    <property type="entry name" value="Fn3-like"/>
    <property type="match status" value="1"/>
</dbReference>
<dbReference type="GO" id="GO:0008422">
    <property type="term" value="F:beta-glucosidase activity"/>
    <property type="evidence" value="ECO:0007669"/>
    <property type="project" value="UniProtKB-EC"/>
</dbReference>
<dbReference type="InterPro" id="IPR017853">
    <property type="entry name" value="GH"/>
</dbReference>
<dbReference type="EMBL" id="CP000230">
    <property type="protein sequence ID" value="ABC24094.1"/>
    <property type="molecule type" value="Genomic_DNA"/>
</dbReference>
<dbReference type="STRING" id="269796.Rru_A3299"/>
<name>Q2RP51_RHORT</name>
<dbReference type="FunFam" id="3.20.20.300:FF:000005">
    <property type="entry name" value="Periplasmic beta-glucosidase"/>
    <property type="match status" value="1"/>
</dbReference>
<dbReference type="Gene3D" id="2.60.40.10">
    <property type="entry name" value="Immunoglobulins"/>
    <property type="match status" value="1"/>
</dbReference>
<dbReference type="AlphaFoldDB" id="Q2RP51"/>
<dbReference type="SMART" id="SM01217">
    <property type="entry name" value="Fn3_like"/>
    <property type="match status" value="1"/>
</dbReference>
<keyword evidence="4" id="KW-0732">Signal</keyword>
<comment type="catalytic activity">
    <reaction evidence="1">
        <text>Hydrolysis of terminal, non-reducing beta-D-glucosyl residues with release of beta-D-glucose.</text>
        <dbReference type="EC" id="3.2.1.21"/>
    </reaction>
</comment>
<dbReference type="InterPro" id="IPR001764">
    <property type="entry name" value="Glyco_hydro_3_N"/>
</dbReference>
<sequence>MNRIDTLLAAMTLEEKIGQLTMATAGYAITGPVLGGDVTDGIKAGTIGSLLNVWGAEASRTIQALAVENSRLKVPLFFGFDVVHGHRTVFPIPLAEAAAFDPVLWEETARASAEEAAADGLHMTFAPMIDIARDPRWGRIAEGPGEDPWVGARMAEAKVRGFQGADLADTTRVCATAKHFCGYGAAIAGRDYASAEISLQTLHEVYLPPFAAAVKAGVGAVMPAFHDIGGVPLTAHIPLLRDWLRGEVGFEGVLVSDYNAIAELIKHGVAGTLAEAAALALNAGVDIDMMATAYSRGLPEALERGLTDMAHIDASVRRVLGLKERLGLFDDPYARCAPRVDAEGDRARRLLARKAASRSVVLLSNPAKILPLPSRLHRLAVVGPLADSRADMRGPWSAAGLPDDPVSVVEGLRDLLPADSIAFAPGIDLMGKDLSGEEAALDLCRAAEAVVLCLGEAATMSGEANCRADPGLPGQQRAFAEKVFDLGVPVIVVLFSGRPLILPWLIERADAVLAAWFPGCEAGPAIAEVLLGLSDPGGRLPVSWPRHVGQVPLFFGARSGGRPENPEDHYTSKYMDMPNTPQFPFGHGLSYGDFALEALTVGPDEVSADGVIEVTVSLINKGGRPGLGCVFLFIHDPVASVARPLLELKGVLRAEVEAGGRCELRWSLPVADLAFLGADLTPRIEAGVIEIAVGRSADPEGLLRRSVRILTPRHQG</sequence>
<accession>Q2RP51</accession>
<dbReference type="RefSeq" id="WP_011391047.1">
    <property type="nucleotide sequence ID" value="NC_007643.1"/>
</dbReference>
<dbReference type="HOGENOM" id="CLU_004542_5_1_5"/>
<keyword evidence="6 8" id="KW-0326">Glycosidase</keyword>
<dbReference type="Pfam" id="PF00933">
    <property type="entry name" value="Glyco_hydro_3"/>
    <property type="match status" value="1"/>
</dbReference>
<dbReference type="Proteomes" id="UP000001929">
    <property type="component" value="Chromosome"/>
</dbReference>
<keyword evidence="9" id="KW-1185">Reference proteome</keyword>
<comment type="similarity">
    <text evidence="2">Belongs to the glycosyl hydrolase 3 family.</text>
</comment>
<evidence type="ECO:0000259" key="7">
    <source>
        <dbReference type="SMART" id="SM01217"/>
    </source>
</evidence>
<evidence type="ECO:0000256" key="6">
    <source>
        <dbReference type="ARBA" id="ARBA00023295"/>
    </source>
</evidence>
<evidence type="ECO:0000256" key="3">
    <source>
        <dbReference type="ARBA" id="ARBA00012744"/>
    </source>
</evidence>
<dbReference type="Gene3D" id="3.20.20.300">
    <property type="entry name" value="Glycoside hydrolase, family 3, N-terminal domain"/>
    <property type="match status" value="1"/>
</dbReference>
<evidence type="ECO:0000256" key="1">
    <source>
        <dbReference type="ARBA" id="ARBA00000448"/>
    </source>
</evidence>
<evidence type="ECO:0000313" key="8">
    <source>
        <dbReference type="EMBL" id="ABC24094.1"/>
    </source>
</evidence>
<evidence type="ECO:0000256" key="2">
    <source>
        <dbReference type="ARBA" id="ARBA00005336"/>
    </source>
</evidence>
<dbReference type="CAZy" id="GH3">
    <property type="family name" value="Glycoside Hydrolase Family 3"/>
</dbReference>
<dbReference type="PANTHER" id="PTHR30620">
    <property type="entry name" value="PERIPLASMIC BETA-GLUCOSIDASE-RELATED"/>
    <property type="match status" value="1"/>
</dbReference>
<organism evidence="8 9">
    <name type="scientific">Rhodospirillum rubrum (strain ATCC 11170 / ATH 1.1.1 / DSM 467 / LMG 4362 / NCIMB 8255 / S1)</name>
    <dbReference type="NCBI Taxonomy" id="269796"/>
    <lineage>
        <taxon>Bacteria</taxon>
        <taxon>Pseudomonadati</taxon>
        <taxon>Pseudomonadota</taxon>
        <taxon>Alphaproteobacteria</taxon>
        <taxon>Rhodospirillales</taxon>
        <taxon>Rhodospirillaceae</taxon>
        <taxon>Rhodospirillum</taxon>
    </lineage>
</organism>
<dbReference type="Gene3D" id="3.40.50.1700">
    <property type="entry name" value="Glycoside hydrolase family 3 C-terminal domain"/>
    <property type="match status" value="1"/>
</dbReference>
<dbReference type="PANTHER" id="PTHR30620:SF16">
    <property type="entry name" value="LYSOSOMAL BETA GLUCOSIDASE"/>
    <property type="match status" value="1"/>
</dbReference>
<dbReference type="SUPFAM" id="SSF51445">
    <property type="entry name" value="(Trans)glycosidases"/>
    <property type="match status" value="1"/>
</dbReference>
<keyword evidence="5 8" id="KW-0378">Hydrolase</keyword>
<reference evidence="8 9" key="1">
    <citation type="journal article" date="2011" name="Stand. Genomic Sci.">
        <title>Complete genome sequence of Rhodospirillum rubrum type strain (S1).</title>
        <authorList>
            <person name="Munk A.C."/>
            <person name="Copeland A."/>
            <person name="Lucas S."/>
            <person name="Lapidus A."/>
            <person name="Del Rio T.G."/>
            <person name="Barry K."/>
            <person name="Detter J.C."/>
            <person name="Hammon N."/>
            <person name="Israni S."/>
            <person name="Pitluck S."/>
            <person name="Brettin T."/>
            <person name="Bruce D."/>
            <person name="Han C."/>
            <person name="Tapia R."/>
            <person name="Gilna P."/>
            <person name="Schmutz J."/>
            <person name="Larimer F."/>
            <person name="Land M."/>
            <person name="Kyrpides N.C."/>
            <person name="Mavromatis K."/>
            <person name="Richardson P."/>
            <person name="Rohde M."/>
            <person name="Goker M."/>
            <person name="Klenk H.P."/>
            <person name="Zhang Y."/>
            <person name="Roberts G.P."/>
            <person name="Reslewic S."/>
            <person name="Schwartz D.C."/>
        </authorList>
    </citation>
    <scope>NUCLEOTIDE SEQUENCE [LARGE SCALE GENOMIC DNA]</scope>
    <source>
        <strain evidence="9">ATCC 11170 / ATH 1.1.1 / DSM 467 / LMG 4362 / NCIMB 8255 / S1</strain>
    </source>
</reference>
<evidence type="ECO:0000313" key="9">
    <source>
        <dbReference type="Proteomes" id="UP000001929"/>
    </source>
</evidence>
<dbReference type="SUPFAM" id="SSF52279">
    <property type="entry name" value="Beta-D-glucan exohydrolase, C-terminal domain"/>
    <property type="match status" value="1"/>
</dbReference>
<dbReference type="Pfam" id="PF01915">
    <property type="entry name" value="Glyco_hydro_3_C"/>
    <property type="match status" value="1"/>
</dbReference>
<dbReference type="EC" id="3.2.1.21" evidence="3"/>